<sequence length="90" mass="10903">MSEKIAKQNEKYQAQANKHRKFYEFKEGDRSRFIFERSLSREENLLSSSLEVMDHSKFSNALVKMPTRLNYQVSMRFRNFQSLRSFSLLW</sequence>
<reference evidence="1" key="1">
    <citation type="submission" date="2023-12" db="EMBL/GenBank/DDBJ databases">
        <title>Genome assembly of Anisodus tanguticus.</title>
        <authorList>
            <person name="Wang Y.-J."/>
        </authorList>
    </citation>
    <scope>NUCLEOTIDE SEQUENCE</scope>
    <source>
        <strain evidence="1">KB-2021</strain>
        <tissue evidence="1">Leaf</tissue>
    </source>
</reference>
<organism evidence="1 2">
    <name type="scientific">Anisodus tanguticus</name>
    <dbReference type="NCBI Taxonomy" id="243964"/>
    <lineage>
        <taxon>Eukaryota</taxon>
        <taxon>Viridiplantae</taxon>
        <taxon>Streptophyta</taxon>
        <taxon>Embryophyta</taxon>
        <taxon>Tracheophyta</taxon>
        <taxon>Spermatophyta</taxon>
        <taxon>Magnoliopsida</taxon>
        <taxon>eudicotyledons</taxon>
        <taxon>Gunneridae</taxon>
        <taxon>Pentapetalae</taxon>
        <taxon>asterids</taxon>
        <taxon>lamiids</taxon>
        <taxon>Solanales</taxon>
        <taxon>Solanaceae</taxon>
        <taxon>Solanoideae</taxon>
        <taxon>Hyoscyameae</taxon>
        <taxon>Anisodus</taxon>
    </lineage>
</organism>
<comment type="caution">
    <text evidence="1">The sequence shown here is derived from an EMBL/GenBank/DDBJ whole genome shotgun (WGS) entry which is preliminary data.</text>
</comment>
<dbReference type="EMBL" id="JAVYJV010000008">
    <property type="protein sequence ID" value="KAK4364557.1"/>
    <property type="molecule type" value="Genomic_DNA"/>
</dbReference>
<name>A0AAE1S7H5_9SOLA</name>
<evidence type="ECO:0000313" key="1">
    <source>
        <dbReference type="EMBL" id="KAK4364557.1"/>
    </source>
</evidence>
<proteinExistence type="predicted"/>
<protein>
    <submittedName>
        <fullName evidence="1">Uncharacterized protein</fullName>
    </submittedName>
</protein>
<evidence type="ECO:0000313" key="2">
    <source>
        <dbReference type="Proteomes" id="UP001291623"/>
    </source>
</evidence>
<gene>
    <name evidence="1" type="ORF">RND71_015915</name>
</gene>
<dbReference type="Proteomes" id="UP001291623">
    <property type="component" value="Unassembled WGS sequence"/>
</dbReference>
<dbReference type="AlphaFoldDB" id="A0AAE1S7H5"/>
<keyword evidence="2" id="KW-1185">Reference proteome</keyword>
<accession>A0AAE1S7H5</accession>